<evidence type="ECO:0000313" key="2">
    <source>
        <dbReference type="Proteomes" id="UP000249799"/>
    </source>
</evidence>
<evidence type="ECO:0000313" key="1">
    <source>
        <dbReference type="EMBL" id="AWV89316.1"/>
    </source>
</evidence>
<gene>
    <name evidence="1" type="ORF">DN745_08180</name>
</gene>
<dbReference type="OrthoDB" id="5524929at2"/>
<dbReference type="KEGG" id="bsed:DN745_08180"/>
<dbReference type="AlphaFoldDB" id="A0A2Z4FKN1"/>
<reference evidence="1 2" key="1">
    <citation type="submission" date="2018-06" db="EMBL/GenBank/DDBJ databases">
        <title>Lujinxingia sediminis gen. nov. sp. nov., a new facultative anaerobic member of the class Deltaproteobacteria, and proposal of Lujinxingaceae fam. nov.</title>
        <authorList>
            <person name="Guo L.-Y."/>
            <person name="Li C.-M."/>
            <person name="Wang S."/>
            <person name="Du Z.-J."/>
        </authorList>
    </citation>
    <scope>NUCLEOTIDE SEQUENCE [LARGE SCALE GENOMIC DNA]</scope>
    <source>
        <strain evidence="1 2">FA350</strain>
    </source>
</reference>
<proteinExistence type="predicted"/>
<accession>A0A2Z4FKN1</accession>
<name>A0A2Z4FKN1_9DELT</name>
<dbReference type="Proteomes" id="UP000249799">
    <property type="component" value="Chromosome"/>
</dbReference>
<dbReference type="RefSeq" id="WP_111333724.1">
    <property type="nucleotide sequence ID" value="NZ_CP030032.1"/>
</dbReference>
<organism evidence="1 2">
    <name type="scientific">Bradymonas sediminis</name>
    <dbReference type="NCBI Taxonomy" id="1548548"/>
    <lineage>
        <taxon>Bacteria</taxon>
        <taxon>Deltaproteobacteria</taxon>
        <taxon>Bradymonadales</taxon>
        <taxon>Bradymonadaceae</taxon>
        <taxon>Bradymonas</taxon>
    </lineage>
</organism>
<sequence length="384" mass="44029">MDPLLIIILTLLAISSGGVTSAVIATNRRRQQGDLRGALLEKRAHTTKALSVFDVFWDLGVSDFALEIMAHQGLLFDDPGQFKAAHFQLEDLIEAHGSYGDFLEDNLESIQEFYREHRETGHRRKIATFGSHGQKLLPINPAKLPSSTVQPPEQQTALVPVDTVGRDATLVSNERTLFLDTVEPNLPTLRDSSAQVDIDVDAATRHNPQEMLKNIFDGRFRDTVQKWWSFRHLRATKSRLDDELEKFYDFYALDASKRPGFFDMLYDIPKRWDLEAERIARLRQKTAWEDMRFPEASQILMAQAEGVARELMLHSRANVDQTIERIHAAARRGDRAMAGYLLYMNRHAFFAGRAPEYGDYVQRIERQIYDVQQELRKLSRAGEL</sequence>
<protein>
    <submittedName>
        <fullName evidence="1">Uncharacterized protein</fullName>
    </submittedName>
</protein>
<keyword evidence="2" id="KW-1185">Reference proteome</keyword>
<dbReference type="EMBL" id="CP030032">
    <property type="protein sequence ID" value="AWV89316.1"/>
    <property type="molecule type" value="Genomic_DNA"/>
</dbReference>